<reference evidence="2 3" key="1">
    <citation type="journal article" date="2019" name="Int. J. Syst. Evol. Microbiol.">
        <title>The Global Catalogue of Microorganisms (GCM) 10K type strain sequencing project: providing services to taxonomists for standard genome sequencing and annotation.</title>
        <authorList>
            <consortium name="The Broad Institute Genomics Platform"/>
            <consortium name="The Broad Institute Genome Sequencing Center for Infectious Disease"/>
            <person name="Wu L."/>
            <person name="Ma J."/>
        </authorList>
    </citation>
    <scope>NUCLEOTIDE SEQUENCE [LARGE SCALE GENOMIC DNA]</scope>
    <source>
        <strain evidence="2 3">CGMCC 1.12562</strain>
    </source>
</reference>
<dbReference type="GeneID" id="69117387"/>
<proteinExistence type="predicted"/>
<dbReference type="EMBL" id="JBHRWN010000002">
    <property type="protein sequence ID" value="MFC3476698.1"/>
    <property type="molecule type" value="Genomic_DNA"/>
</dbReference>
<evidence type="ECO:0000313" key="3">
    <source>
        <dbReference type="Proteomes" id="UP001595660"/>
    </source>
</evidence>
<accession>A0ABD5NCI4</accession>
<organism evidence="2 3">
    <name type="scientific">Halobacterium litoreum</name>
    <dbReference type="NCBI Taxonomy" id="2039234"/>
    <lineage>
        <taxon>Archaea</taxon>
        <taxon>Methanobacteriati</taxon>
        <taxon>Methanobacteriota</taxon>
        <taxon>Stenosarchaea group</taxon>
        <taxon>Halobacteria</taxon>
        <taxon>Halobacteriales</taxon>
        <taxon>Halobacteriaceae</taxon>
        <taxon>Halobacterium</taxon>
    </lineage>
</organism>
<comment type="caution">
    <text evidence="2">The sequence shown here is derived from an EMBL/GenBank/DDBJ whole genome shotgun (WGS) entry which is preliminary data.</text>
</comment>
<protein>
    <submittedName>
        <fullName evidence="2">Uncharacterized protein</fullName>
    </submittedName>
</protein>
<gene>
    <name evidence="2" type="ORF">ACFOKC_03070</name>
</gene>
<dbReference type="Proteomes" id="UP001595660">
    <property type="component" value="Unassembled WGS sequence"/>
</dbReference>
<keyword evidence="3" id="KW-1185">Reference proteome</keyword>
<dbReference type="RefSeq" id="WP_232572157.1">
    <property type="nucleotide sequence ID" value="NZ_CP089466.1"/>
</dbReference>
<feature type="compositionally biased region" description="Low complexity" evidence="1">
    <location>
        <begin position="71"/>
        <end position="90"/>
    </location>
</feature>
<feature type="region of interest" description="Disordered" evidence="1">
    <location>
        <begin position="21"/>
        <end position="90"/>
    </location>
</feature>
<sequence>MNRRYALGALAVSLLLVVAGCAGPGGGGDAQNGTDSDLTTGGEPVTTSDDTGVGGTDTTGDDTTGDDTETTDSTNDTNSTDTTNGTDTTN</sequence>
<feature type="compositionally biased region" description="Acidic residues" evidence="1">
    <location>
        <begin position="59"/>
        <end position="70"/>
    </location>
</feature>
<evidence type="ECO:0000256" key="1">
    <source>
        <dbReference type="SAM" id="MobiDB-lite"/>
    </source>
</evidence>
<name>A0ABD5NCI4_9EURY</name>
<evidence type="ECO:0000313" key="2">
    <source>
        <dbReference type="EMBL" id="MFC3476698.1"/>
    </source>
</evidence>
<dbReference type="PROSITE" id="PS51257">
    <property type="entry name" value="PROKAR_LIPOPROTEIN"/>
    <property type="match status" value="1"/>
</dbReference>
<dbReference type="AlphaFoldDB" id="A0ABD5NCI4"/>